<gene>
    <name evidence="2" type="ORF">LCGC14_2455070</name>
</gene>
<feature type="transmembrane region" description="Helical" evidence="1">
    <location>
        <begin position="41"/>
        <end position="62"/>
    </location>
</feature>
<keyword evidence="1" id="KW-0472">Membrane</keyword>
<proteinExistence type="predicted"/>
<sequence>MKMIAGPIALVVLGLLVTFKFYDFLAGELEALGPVLPRLGLATPVGVGMSIAGAGLVTSGWASASIERIRTNQLASAFFTSNLNTARIVRAGGATMTAFGGGMVL</sequence>
<feature type="non-terminal residue" evidence="2">
    <location>
        <position position="105"/>
    </location>
</feature>
<keyword evidence="1" id="KW-1133">Transmembrane helix</keyword>
<keyword evidence="1" id="KW-0812">Transmembrane</keyword>
<accession>A0A0F9BFF6</accession>
<name>A0A0F9BFF6_9ZZZZ</name>
<dbReference type="EMBL" id="LAZR01038083">
    <property type="protein sequence ID" value="KKL20480.1"/>
    <property type="molecule type" value="Genomic_DNA"/>
</dbReference>
<evidence type="ECO:0000313" key="2">
    <source>
        <dbReference type="EMBL" id="KKL20480.1"/>
    </source>
</evidence>
<dbReference type="AlphaFoldDB" id="A0A0F9BFF6"/>
<comment type="caution">
    <text evidence="2">The sequence shown here is derived from an EMBL/GenBank/DDBJ whole genome shotgun (WGS) entry which is preliminary data.</text>
</comment>
<reference evidence="2" key="1">
    <citation type="journal article" date="2015" name="Nature">
        <title>Complex archaea that bridge the gap between prokaryotes and eukaryotes.</title>
        <authorList>
            <person name="Spang A."/>
            <person name="Saw J.H."/>
            <person name="Jorgensen S.L."/>
            <person name="Zaremba-Niedzwiedzka K."/>
            <person name="Martijn J."/>
            <person name="Lind A.E."/>
            <person name="van Eijk R."/>
            <person name="Schleper C."/>
            <person name="Guy L."/>
            <person name="Ettema T.J."/>
        </authorList>
    </citation>
    <scope>NUCLEOTIDE SEQUENCE</scope>
</reference>
<organism evidence="2">
    <name type="scientific">marine sediment metagenome</name>
    <dbReference type="NCBI Taxonomy" id="412755"/>
    <lineage>
        <taxon>unclassified sequences</taxon>
        <taxon>metagenomes</taxon>
        <taxon>ecological metagenomes</taxon>
    </lineage>
</organism>
<evidence type="ECO:0000256" key="1">
    <source>
        <dbReference type="SAM" id="Phobius"/>
    </source>
</evidence>
<protein>
    <submittedName>
        <fullName evidence="2">Uncharacterized protein</fullName>
    </submittedName>
</protein>